<organism evidence="1 2">
    <name type="scientific">Irpex rosettiformis</name>
    <dbReference type="NCBI Taxonomy" id="378272"/>
    <lineage>
        <taxon>Eukaryota</taxon>
        <taxon>Fungi</taxon>
        <taxon>Dikarya</taxon>
        <taxon>Basidiomycota</taxon>
        <taxon>Agaricomycotina</taxon>
        <taxon>Agaricomycetes</taxon>
        <taxon>Polyporales</taxon>
        <taxon>Irpicaceae</taxon>
        <taxon>Irpex</taxon>
    </lineage>
</organism>
<keyword evidence="2" id="KW-1185">Reference proteome</keyword>
<comment type="caution">
    <text evidence="1">The sequence shown here is derived from an EMBL/GenBank/DDBJ whole genome shotgun (WGS) entry which is preliminary data.</text>
</comment>
<proteinExistence type="predicted"/>
<gene>
    <name evidence="1" type="ORF">BDY19DRAFT_890209</name>
</gene>
<dbReference type="EMBL" id="MU274912">
    <property type="protein sequence ID" value="KAI0088976.1"/>
    <property type="molecule type" value="Genomic_DNA"/>
</dbReference>
<protein>
    <submittedName>
        <fullName evidence="1">PAP2 superfamily-domain-containing protein</fullName>
    </submittedName>
</protein>
<evidence type="ECO:0000313" key="2">
    <source>
        <dbReference type="Proteomes" id="UP001055072"/>
    </source>
</evidence>
<accession>A0ACB8U459</accession>
<sequence length="529" mass="59246">MSPLDSKSDSPADKAARTSSEKSESDDGLEDVPVTAIGILPDEVYDRTMNWWRAGIRRSLGRTLAWEAKMIARMQERVRTPFLDTYFVNTSSLGTHTFFMTMLPAFCFFGYQDVTQGLLFSLSLGVYITSFIKDSVCSPRPFSPPVTRLTIGTHHLEYGFPSTHSTNSVSIALYFFTILHRLYTTPATVYSPPIAPSAPHLQNAAHIIEDILPEMRVTQTTYIVFSGILLFYVFSIVYGRLYTGMHSFTDCTVGVLIGASIWGLHVLVGDIVDSWLKTAGWIVPATVIPSVLLMVHRHPEPVDDCPCFEDAIAFMSVVMGEFLTRWYMARYGFDDTFFVRSMPGNPFGSLSEMWTWWTIATAKMTIGILVIFAWRIVAKFMCHHILPPTFRLLAQLFTLPHRRYYTPATDYTNVPADKGLRAFPSVLDLPGMIQVEADGMSTARNNDAPHRHGVVKQRGTRYGRGHEKLEEETEVDEQVDSELGGKKGESVLHYDADVLTKVFVYCGIAILATGVMPVVFEVIGWGLPP</sequence>
<name>A0ACB8U459_9APHY</name>
<dbReference type="Proteomes" id="UP001055072">
    <property type="component" value="Unassembled WGS sequence"/>
</dbReference>
<evidence type="ECO:0000313" key="1">
    <source>
        <dbReference type="EMBL" id="KAI0088976.1"/>
    </source>
</evidence>
<reference evidence="1" key="1">
    <citation type="journal article" date="2021" name="Environ. Microbiol.">
        <title>Gene family expansions and transcriptome signatures uncover fungal adaptations to wood decay.</title>
        <authorList>
            <person name="Hage H."/>
            <person name="Miyauchi S."/>
            <person name="Viragh M."/>
            <person name="Drula E."/>
            <person name="Min B."/>
            <person name="Chaduli D."/>
            <person name="Navarro D."/>
            <person name="Favel A."/>
            <person name="Norest M."/>
            <person name="Lesage-Meessen L."/>
            <person name="Balint B."/>
            <person name="Merenyi Z."/>
            <person name="de Eugenio L."/>
            <person name="Morin E."/>
            <person name="Martinez A.T."/>
            <person name="Baldrian P."/>
            <person name="Stursova M."/>
            <person name="Martinez M.J."/>
            <person name="Novotny C."/>
            <person name="Magnuson J.K."/>
            <person name="Spatafora J.W."/>
            <person name="Maurice S."/>
            <person name="Pangilinan J."/>
            <person name="Andreopoulos W."/>
            <person name="LaButti K."/>
            <person name="Hundley H."/>
            <person name="Na H."/>
            <person name="Kuo A."/>
            <person name="Barry K."/>
            <person name="Lipzen A."/>
            <person name="Henrissat B."/>
            <person name="Riley R."/>
            <person name="Ahrendt S."/>
            <person name="Nagy L.G."/>
            <person name="Grigoriev I.V."/>
            <person name="Martin F."/>
            <person name="Rosso M.N."/>
        </authorList>
    </citation>
    <scope>NUCLEOTIDE SEQUENCE</scope>
    <source>
        <strain evidence="1">CBS 384.51</strain>
    </source>
</reference>